<evidence type="ECO:0000256" key="1">
    <source>
        <dbReference type="SAM" id="MobiDB-lite"/>
    </source>
</evidence>
<reference evidence="2" key="1">
    <citation type="submission" date="2014-05" db="EMBL/GenBank/DDBJ databases">
        <authorList>
            <person name="Chronopoulou M."/>
        </authorList>
    </citation>
    <scope>NUCLEOTIDE SEQUENCE</scope>
    <source>
        <tissue evidence="2">Whole organism</tissue>
    </source>
</reference>
<feature type="compositionally biased region" description="Basic and acidic residues" evidence="1">
    <location>
        <begin position="67"/>
        <end position="80"/>
    </location>
</feature>
<feature type="compositionally biased region" description="Basic residues" evidence="1">
    <location>
        <begin position="55"/>
        <end position="66"/>
    </location>
</feature>
<evidence type="ECO:0000313" key="2">
    <source>
        <dbReference type="EMBL" id="CDW43538.1"/>
    </source>
</evidence>
<dbReference type="AlphaFoldDB" id="A0A0K2UZ52"/>
<dbReference type="EMBL" id="HACA01026177">
    <property type="protein sequence ID" value="CDW43538.1"/>
    <property type="molecule type" value="Transcribed_RNA"/>
</dbReference>
<protein>
    <submittedName>
        <fullName evidence="2">Uncharacterized protein</fullName>
    </submittedName>
</protein>
<accession>A0A0K2UZ52</accession>
<organism evidence="2">
    <name type="scientific">Lepeophtheirus salmonis</name>
    <name type="common">Salmon louse</name>
    <name type="synonym">Caligus salmonis</name>
    <dbReference type="NCBI Taxonomy" id="72036"/>
    <lineage>
        <taxon>Eukaryota</taxon>
        <taxon>Metazoa</taxon>
        <taxon>Ecdysozoa</taxon>
        <taxon>Arthropoda</taxon>
        <taxon>Crustacea</taxon>
        <taxon>Multicrustacea</taxon>
        <taxon>Hexanauplia</taxon>
        <taxon>Copepoda</taxon>
        <taxon>Siphonostomatoida</taxon>
        <taxon>Caligidae</taxon>
        <taxon>Lepeophtheirus</taxon>
    </lineage>
</organism>
<name>A0A0K2UZ52_LEPSM</name>
<feature type="region of interest" description="Disordered" evidence="1">
    <location>
        <begin position="55"/>
        <end position="81"/>
    </location>
</feature>
<proteinExistence type="predicted"/>
<sequence length="114" mass="13429">MRDKKYVKNRRLTLAHLSLSFSPSVSLSLCASVRVSLSPSFYVCSVYHRWGSCRRKRKEKRKRKTGRITEKKEERKREETLATACNTRKEQLIKKGGRKYTNNSMERKKSMCPI</sequence>